<name>A0A7W5FS94_9BACL</name>
<dbReference type="Proteomes" id="UP000570361">
    <property type="component" value="Unassembled WGS sequence"/>
</dbReference>
<dbReference type="InterPro" id="IPR055247">
    <property type="entry name" value="InsJ-like_HTH"/>
</dbReference>
<dbReference type="PANTHER" id="PTHR33795:SF1">
    <property type="entry name" value="INSERTION ELEMENT IS150 PROTEIN INSJ"/>
    <property type="match status" value="1"/>
</dbReference>
<gene>
    <name evidence="4" type="ORF">FHS18_006975</name>
</gene>
<dbReference type="InterPro" id="IPR052057">
    <property type="entry name" value="IS150/IS1296_orfA-like"/>
</dbReference>
<dbReference type="SUPFAM" id="SSF46689">
    <property type="entry name" value="Homeodomain-like"/>
    <property type="match status" value="2"/>
</dbReference>
<evidence type="ECO:0000313" key="4">
    <source>
        <dbReference type="EMBL" id="MBB3114809.1"/>
    </source>
</evidence>
<evidence type="ECO:0000259" key="3">
    <source>
        <dbReference type="Pfam" id="PF13518"/>
    </source>
</evidence>
<accession>A0A7W5FS94</accession>
<evidence type="ECO:0000313" key="5">
    <source>
        <dbReference type="Proteomes" id="UP000570361"/>
    </source>
</evidence>
<evidence type="ECO:0000256" key="1">
    <source>
        <dbReference type="ARBA" id="ARBA00038232"/>
    </source>
</evidence>
<feature type="compositionally biased region" description="Basic and acidic residues" evidence="2">
    <location>
        <begin position="120"/>
        <end position="130"/>
    </location>
</feature>
<evidence type="ECO:0000256" key="2">
    <source>
        <dbReference type="SAM" id="MobiDB-lite"/>
    </source>
</evidence>
<dbReference type="GO" id="GO:0006313">
    <property type="term" value="P:DNA transposition"/>
    <property type="evidence" value="ECO:0007669"/>
    <property type="project" value="InterPro"/>
</dbReference>
<dbReference type="InterPro" id="IPR002514">
    <property type="entry name" value="Transposase_8"/>
</dbReference>
<dbReference type="Pfam" id="PF01527">
    <property type="entry name" value="HTH_Tnp_1"/>
    <property type="match status" value="1"/>
</dbReference>
<keyword evidence="5" id="KW-1185">Reference proteome</keyword>
<reference evidence="4 5" key="1">
    <citation type="submission" date="2020-08" db="EMBL/GenBank/DDBJ databases">
        <title>Genomic Encyclopedia of Type Strains, Phase III (KMG-III): the genomes of soil and plant-associated and newly described type strains.</title>
        <authorList>
            <person name="Whitman W."/>
        </authorList>
    </citation>
    <scope>NUCLEOTIDE SEQUENCE [LARGE SCALE GENOMIC DNA]</scope>
    <source>
        <strain evidence="4 5">CECT 5862</strain>
    </source>
</reference>
<dbReference type="PANTHER" id="PTHR33795">
    <property type="entry name" value="INSERTION ELEMENT IS150 PROTEIN INSJ"/>
    <property type="match status" value="1"/>
</dbReference>
<comment type="similarity">
    <text evidence="1">Belongs to the IS150/IS1296 orfA family.</text>
</comment>
<feature type="region of interest" description="Disordered" evidence="2">
    <location>
        <begin position="113"/>
        <end position="135"/>
    </location>
</feature>
<dbReference type="Gene3D" id="1.10.10.10">
    <property type="entry name" value="Winged helix-like DNA-binding domain superfamily/Winged helix DNA-binding domain"/>
    <property type="match status" value="1"/>
</dbReference>
<dbReference type="EMBL" id="JACHXK010000053">
    <property type="protein sequence ID" value="MBB3114809.1"/>
    <property type="molecule type" value="Genomic_DNA"/>
</dbReference>
<dbReference type="GO" id="GO:0004803">
    <property type="term" value="F:transposase activity"/>
    <property type="evidence" value="ECO:0007669"/>
    <property type="project" value="InterPro"/>
</dbReference>
<dbReference type="GO" id="GO:0003677">
    <property type="term" value="F:DNA binding"/>
    <property type="evidence" value="ECO:0007669"/>
    <property type="project" value="InterPro"/>
</dbReference>
<protein>
    <submittedName>
        <fullName evidence="4">Transposase-like protein</fullName>
    </submittedName>
</protein>
<proteinExistence type="inferred from homology"/>
<dbReference type="AlphaFoldDB" id="A0A7W5FS94"/>
<dbReference type="Gene3D" id="1.10.10.60">
    <property type="entry name" value="Homeodomain-like"/>
    <property type="match status" value="1"/>
</dbReference>
<dbReference type="Pfam" id="PF13518">
    <property type="entry name" value="HTH_28"/>
    <property type="match status" value="1"/>
</dbReference>
<feature type="domain" description="Insertion element IS150 protein InsJ-like helix-turn-helix" evidence="3">
    <location>
        <begin position="63"/>
        <end position="115"/>
    </location>
</feature>
<dbReference type="InterPro" id="IPR009057">
    <property type="entry name" value="Homeodomain-like_sf"/>
</dbReference>
<comment type="caution">
    <text evidence="4">The sequence shown here is derived from an EMBL/GenBank/DDBJ whole genome shotgun (WGS) entry which is preliminary data.</text>
</comment>
<sequence length="176" mass="19925">MSKFNLELKMEAIQRYLSGAEGGKSIARALGVNHEVLRMWIKQYEAHGEKAFEKTYTTYSIPFKLDVLNYMNVNGTSPNEAAVIFNISSPGIIRKWRSQFNADGIDALKSKIKGPLSPMTDKKRTNKQEPAEGSVEALQAEIERLRMENAYLKKLNALVQNKEKSPNKTKRKSSMN</sequence>
<dbReference type="InterPro" id="IPR036388">
    <property type="entry name" value="WH-like_DNA-bd_sf"/>
</dbReference>
<organism evidence="4 5">
    <name type="scientific">Paenibacillus phyllosphaerae</name>
    <dbReference type="NCBI Taxonomy" id="274593"/>
    <lineage>
        <taxon>Bacteria</taxon>
        <taxon>Bacillati</taxon>
        <taxon>Bacillota</taxon>
        <taxon>Bacilli</taxon>
        <taxon>Bacillales</taxon>
        <taxon>Paenibacillaceae</taxon>
        <taxon>Paenibacillus</taxon>
    </lineage>
</organism>